<evidence type="ECO:0008006" key="3">
    <source>
        <dbReference type="Google" id="ProtNLM"/>
    </source>
</evidence>
<reference evidence="1 2" key="1">
    <citation type="submission" date="2019-12" db="EMBL/GenBank/DDBJ databases">
        <title>Genomic-based taxomic classification of the family Erythrobacteraceae.</title>
        <authorList>
            <person name="Xu L."/>
        </authorList>
    </citation>
    <scope>NUCLEOTIDE SEQUENCE [LARGE SCALE GENOMIC DNA]</scope>
    <source>
        <strain evidence="1 2">DSM 18604</strain>
    </source>
</reference>
<sequence>MKVSFDEPVALCTPLPDMMQDNAETSTPAPQIERRTIALRGAYHPETLPRVLGLFAQRSLVPAQLNVRRTEDFLVIDVEFECRARTVVDTLLGKLRSLHLVERAMIVEACPHA</sequence>
<evidence type="ECO:0000313" key="2">
    <source>
        <dbReference type="Proteomes" id="UP000460561"/>
    </source>
</evidence>
<keyword evidence="2" id="KW-1185">Reference proteome</keyword>
<gene>
    <name evidence="1" type="ORF">GRI39_05405</name>
</gene>
<proteinExistence type="predicted"/>
<accession>A0A845AE84</accession>
<dbReference type="OrthoDB" id="7452427at2"/>
<protein>
    <recommendedName>
        <fullName evidence="3">ACT domain-containing protein</fullName>
    </recommendedName>
</protein>
<evidence type="ECO:0000313" key="1">
    <source>
        <dbReference type="EMBL" id="MXP25478.1"/>
    </source>
</evidence>
<organism evidence="1 2">
    <name type="scientific">Altericroceibacterium indicum</name>
    <dbReference type="NCBI Taxonomy" id="374177"/>
    <lineage>
        <taxon>Bacteria</taxon>
        <taxon>Pseudomonadati</taxon>
        <taxon>Pseudomonadota</taxon>
        <taxon>Alphaproteobacteria</taxon>
        <taxon>Sphingomonadales</taxon>
        <taxon>Erythrobacteraceae</taxon>
        <taxon>Altericroceibacterium</taxon>
    </lineage>
</organism>
<dbReference type="Proteomes" id="UP000460561">
    <property type="component" value="Unassembled WGS sequence"/>
</dbReference>
<comment type="caution">
    <text evidence="1">The sequence shown here is derived from an EMBL/GenBank/DDBJ whole genome shotgun (WGS) entry which is preliminary data.</text>
</comment>
<dbReference type="EMBL" id="WTYQ01000002">
    <property type="protein sequence ID" value="MXP25478.1"/>
    <property type="molecule type" value="Genomic_DNA"/>
</dbReference>
<name>A0A845AE84_9SPHN</name>
<dbReference type="RefSeq" id="WP_160738706.1">
    <property type="nucleotide sequence ID" value="NZ_WTYQ01000002.1"/>
</dbReference>
<dbReference type="AlphaFoldDB" id="A0A845AE84"/>